<evidence type="ECO:0000313" key="3">
    <source>
        <dbReference type="Proteomes" id="UP001415857"/>
    </source>
</evidence>
<reference evidence="2 3" key="1">
    <citation type="journal article" date="2024" name="Plant J.">
        <title>Genome sequences and population genomics reveal climatic adaptation and genomic divergence between two closely related sweetgum species.</title>
        <authorList>
            <person name="Xu W.Q."/>
            <person name="Ren C.Q."/>
            <person name="Zhang X.Y."/>
            <person name="Comes H.P."/>
            <person name="Liu X.H."/>
            <person name="Li Y.G."/>
            <person name="Kettle C.J."/>
            <person name="Jalonen R."/>
            <person name="Gaisberger H."/>
            <person name="Ma Y.Z."/>
            <person name="Qiu Y.X."/>
        </authorList>
    </citation>
    <scope>NUCLEOTIDE SEQUENCE [LARGE SCALE GENOMIC DNA]</scope>
    <source>
        <strain evidence="2">Hangzhou</strain>
    </source>
</reference>
<feature type="compositionally biased region" description="Acidic residues" evidence="1">
    <location>
        <begin position="40"/>
        <end position="84"/>
    </location>
</feature>
<evidence type="ECO:0000313" key="2">
    <source>
        <dbReference type="EMBL" id="KAK9288574.1"/>
    </source>
</evidence>
<evidence type="ECO:0000256" key="1">
    <source>
        <dbReference type="SAM" id="MobiDB-lite"/>
    </source>
</evidence>
<proteinExistence type="predicted"/>
<protein>
    <submittedName>
        <fullName evidence="2">Uncharacterized protein</fullName>
    </submittedName>
</protein>
<accession>A0AAP0S7I1</accession>
<gene>
    <name evidence="2" type="ORF">L1049_017033</name>
</gene>
<feature type="region of interest" description="Disordered" evidence="1">
    <location>
        <begin position="35"/>
        <end position="84"/>
    </location>
</feature>
<comment type="caution">
    <text evidence="2">The sequence shown here is derived from an EMBL/GenBank/DDBJ whole genome shotgun (WGS) entry which is preliminary data.</text>
</comment>
<name>A0AAP0S7I1_LIQFO</name>
<dbReference type="Proteomes" id="UP001415857">
    <property type="component" value="Unassembled WGS sequence"/>
</dbReference>
<organism evidence="2 3">
    <name type="scientific">Liquidambar formosana</name>
    <name type="common">Formosan gum</name>
    <dbReference type="NCBI Taxonomy" id="63359"/>
    <lineage>
        <taxon>Eukaryota</taxon>
        <taxon>Viridiplantae</taxon>
        <taxon>Streptophyta</taxon>
        <taxon>Embryophyta</taxon>
        <taxon>Tracheophyta</taxon>
        <taxon>Spermatophyta</taxon>
        <taxon>Magnoliopsida</taxon>
        <taxon>eudicotyledons</taxon>
        <taxon>Gunneridae</taxon>
        <taxon>Pentapetalae</taxon>
        <taxon>Saxifragales</taxon>
        <taxon>Altingiaceae</taxon>
        <taxon>Liquidambar</taxon>
    </lineage>
</organism>
<dbReference type="EMBL" id="JBBPBK010000003">
    <property type="protein sequence ID" value="KAK9288574.1"/>
    <property type="molecule type" value="Genomic_DNA"/>
</dbReference>
<dbReference type="AlphaFoldDB" id="A0AAP0S7I1"/>
<sequence>MALAKVVERLLGPGNRDGGLLRDCFTSLMEASIRLKEVQDEKEEDEEAEENEDDEDDDDDDDDETEDNDEDSEDDEREETEEEFLDRYAKAAVALENDIVVEEGDVEDQDEEPELGFLEEVDPQRVVWSLIESHHQVLTQVQALPPQLISSFLNTFPEYQSLFQQSR</sequence>
<keyword evidence="3" id="KW-1185">Reference proteome</keyword>